<proteinExistence type="predicted"/>
<feature type="region of interest" description="Disordered" evidence="1">
    <location>
        <begin position="32"/>
        <end position="111"/>
    </location>
</feature>
<evidence type="ECO:0000313" key="3">
    <source>
        <dbReference type="Proteomes" id="UP000324897"/>
    </source>
</evidence>
<name>A0A5J9TKN3_9POAL</name>
<reference evidence="2 3" key="1">
    <citation type="journal article" date="2019" name="Sci. Rep.">
        <title>A high-quality genome of Eragrostis curvula grass provides insights into Poaceae evolution and supports new strategies to enhance forage quality.</title>
        <authorList>
            <person name="Carballo J."/>
            <person name="Santos B.A.C.M."/>
            <person name="Zappacosta D."/>
            <person name="Garbus I."/>
            <person name="Selva J.P."/>
            <person name="Gallo C.A."/>
            <person name="Diaz A."/>
            <person name="Albertini E."/>
            <person name="Caccamo M."/>
            <person name="Echenique V."/>
        </authorList>
    </citation>
    <scope>NUCLEOTIDE SEQUENCE [LARGE SCALE GENOMIC DNA]</scope>
    <source>
        <strain evidence="3">cv. Victoria</strain>
        <tissue evidence="2">Leaf</tissue>
    </source>
</reference>
<dbReference type="Proteomes" id="UP000324897">
    <property type="component" value="Chromosome 3"/>
</dbReference>
<evidence type="ECO:0000256" key="1">
    <source>
        <dbReference type="SAM" id="MobiDB-lite"/>
    </source>
</evidence>
<sequence length="111" mass="11842">MAPSGFSSSSGRRLQWRAAALRVWTREAAALRKKGGRGPGALGALESKKGGGRVRRGAEVGGGGGGVRVGHDVRRKKAGRAELGRKWSWAAGKKKRAGRPEGRKKKEKEKK</sequence>
<feature type="compositionally biased region" description="Gly residues" evidence="1">
    <location>
        <begin position="59"/>
        <end position="68"/>
    </location>
</feature>
<dbReference type="Gramene" id="TVU11737">
    <property type="protein sequence ID" value="TVU11737"/>
    <property type="gene ID" value="EJB05_45339"/>
</dbReference>
<evidence type="ECO:0000313" key="2">
    <source>
        <dbReference type="EMBL" id="TVU11737.1"/>
    </source>
</evidence>
<dbReference type="EMBL" id="RWGY01000039">
    <property type="protein sequence ID" value="TVU11737.1"/>
    <property type="molecule type" value="Genomic_DNA"/>
</dbReference>
<organism evidence="2 3">
    <name type="scientific">Eragrostis curvula</name>
    <name type="common">weeping love grass</name>
    <dbReference type="NCBI Taxonomy" id="38414"/>
    <lineage>
        <taxon>Eukaryota</taxon>
        <taxon>Viridiplantae</taxon>
        <taxon>Streptophyta</taxon>
        <taxon>Embryophyta</taxon>
        <taxon>Tracheophyta</taxon>
        <taxon>Spermatophyta</taxon>
        <taxon>Magnoliopsida</taxon>
        <taxon>Liliopsida</taxon>
        <taxon>Poales</taxon>
        <taxon>Poaceae</taxon>
        <taxon>PACMAD clade</taxon>
        <taxon>Chloridoideae</taxon>
        <taxon>Eragrostideae</taxon>
        <taxon>Eragrostidinae</taxon>
        <taxon>Eragrostis</taxon>
    </lineage>
</organism>
<dbReference type="AlphaFoldDB" id="A0A5J9TKN3"/>
<protein>
    <submittedName>
        <fullName evidence="2">Uncharacterized protein</fullName>
    </submittedName>
</protein>
<keyword evidence="3" id="KW-1185">Reference proteome</keyword>
<feature type="non-terminal residue" evidence="2">
    <location>
        <position position="1"/>
    </location>
</feature>
<accession>A0A5J9TKN3</accession>
<feature type="compositionally biased region" description="Basic residues" evidence="1">
    <location>
        <begin position="92"/>
        <end position="111"/>
    </location>
</feature>
<comment type="caution">
    <text evidence="2">The sequence shown here is derived from an EMBL/GenBank/DDBJ whole genome shotgun (WGS) entry which is preliminary data.</text>
</comment>
<gene>
    <name evidence="2" type="ORF">EJB05_45339</name>
</gene>